<keyword evidence="7" id="KW-1185">Reference proteome</keyword>
<evidence type="ECO:0000313" key="7">
    <source>
        <dbReference type="Proteomes" id="UP001529275"/>
    </source>
</evidence>
<accession>A0ABT7UJW6</accession>
<dbReference type="InterPro" id="IPR000847">
    <property type="entry name" value="LysR_HTH_N"/>
</dbReference>
<dbReference type="Gene3D" id="3.40.190.290">
    <property type="match status" value="1"/>
</dbReference>
<evidence type="ECO:0000256" key="4">
    <source>
        <dbReference type="ARBA" id="ARBA00023163"/>
    </source>
</evidence>
<dbReference type="EMBL" id="JAUDCK010000034">
    <property type="protein sequence ID" value="MDM8196426.1"/>
    <property type="molecule type" value="Genomic_DNA"/>
</dbReference>
<organism evidence="6 7">
    <name type="scientific">Massilimicrobiota timonensis</name>
    <dbReference type="NCBI Taxonomy" id="1776392"/>
    <lineage>
        <taxon>Bacteria</taxon>
        <taxon>Bacillati</taxon>
        <taxon>Bacillota</taxon>
        <taxon>Erysipelotrichia</taxon>
        <taxon>Erysipelotrichales</taxon>
        <taxon>Erysipelotrichaceae</taxon>
        <taxon>Massilimicrobiota</taxon>
    </lineage>
</organism>
<comment type="caution">
    <text evidence="6">The sequence shown here is derived from an EMBL/GenBank/DDBJ whole genome shotgun (WGS) entry which is preliminary data.</text>
</comment>
<dbReference type="Pfam" id="PF03466">
    <property type="entry name" value="LysR_substrate"/>
    <property type="match status" value="1"/>
</dbReference>
<dbReference type="PRINTS" id="PR00039">
    <property type="entry name" value="HTHLYSR"/>
</dbReference>
<evidence type="ECO:0000313" key="6">
    <source>
        <dbReference type="EMBL" id="MDM8196426.1"/>
    </source>
</evidence>
<dbReference type="Proteomes" id="UP001529275">
    <property type="component" value="Unassembled WGS sequence"/>
</dbReference>
<name>A0ABT7UJW6_9FIRM</name>
<dbReference type="PANTHER" id="PTHR30346">
    <property type="entry name" value="TRANSCRIPTIONAL DUAL REGULATOR HCAR-RELATED"/>
    <property type="match status" value="1"/>
</dbReference>
<keyword evidence="4" id="KW-0804">Transcription</keyword>
<proteinExistence type="inferred from homology"/>
<dbReference type="PROSITE" id="PS50931">
    <property type="entry name" value="HTH_LYSR"/>
    <property type="match status" value="1"/>
</dbReference>
<dbReference type="Gene3D" id="1.10.10.10">
    <property type="entry name" value="Winged helix-like DNA-binding domain superfamily/Winged helix DNA-binding domain"/>
    <property type="match status" value="1"/>
</dbReference>
<comment type="similarity">
    <text evidence="1">Belongs to the LysR transcriptional regulatory family.</text>
</comment>
<dbReference type="SUPFAM" id="SSF46785">
    <property type="entry name" value="Winged helix' DNA-binding domain"/>
    <property type="match status" value="1"/>
</dbReference>
<dbReference type="InterPro" id="IPR036388">
    <property type="entry name" value="WH-like_DNA-bd_sf"/>
</dbReference>
<sequence>MIEFYQLEQLLTIAKVGTISKAAEVLLISQPALTRSIQRLEDELGIQLFDRKKNKVELNANGKLAVELFEKLLNDKEKIVNTLQAYNRSQYEVKIGSCAPAPIWGLRHVFKKLYPEMQIHDVLDSREDILLQGLKNYEFSIIVFHHPIDDSDYECVPLFEENLFLSVPPAHPLALFPEISFDDLNGESVLLLSKIGFWNEICQKVIPQSHLLFQEDGQVFNELIKASALPHFRSDITMKQEGKSENRKAIPISDPQAHVMYYGIYRKTDKKIFSSLLTEVQNLHWEDVSQVTESVDNNK</sequence>
<dbReference type="InterPro" id="IPR005119">
    <property type="entry name" value="LysR_subst-bd"/>
</dbReference>
<dbReference type="InterPro" id="IPR036390">
    <property type="entry name" value="WH_DNA-bd_sf"/>
</dbReference>
<protein>
    <submittedName>
        <fullName evidence="6">LysR family transcriptional regulator</fullName>
    </submittedName>
</protein>
<dbReference type="SUPFAM" id="SSF53850">
    <property type="entry name" value="Periplasmic binding protein-like II"/>
    <property type="match status" value="1"/>
</dbReference>
<feature type="domain" description="HTH lysR-type" evidence="5">
    <location>
        <begin position="2"/>
        <end position="59"/>
    </location>
</feature>
<reference evidence="6 7" key="2">
    <citation type="submission" date="2023-06" db="EMBL/GenBank/DDBJ databases">
        <authorList>
            <person name="Zeman M."/>
            <person name="Kubasova T."/>
            <person name="Jahodarova E."/>
            <person name="Nykrynova M."/>
            <person name="Rychlik I."/>
        </authorList>
    </citation>
    <scope>NUCLEOTIDE SEQUENCE [LARGE SCALE GENOMIC DNA]</scope>
    <source>
        <strain evidence="6 7">ET341</strain>
    </source>
</reference>
<keyword evidence="2" id="KW-0805">Transcription regulation</keyword>
<evidence type="ECO:0000259" key="5">
    <source>
        <dbReference type="PROSITE" id="PS50931"/>
    </source>
</evidence>
<dbReference type="Pfam" id="PF00126">
    <property type="entry name" value="HTH_1"/>
    <property type="match status" value="1"/>
</dbReference>
<reference evidence="7" key="1">
    <citation type="submission" date="2023-06" db="EMBL/GenBank/DDBJ databases">
        <title>Identification and characterization of horizontal gene transfer across gut microbiota members of farm animals based on homology search.</title>
        <authorList>
            <person name="Zeman M."/>
            <person name="Kubasova T."/>
            <person name="Jahodarova E."/>
            <person name="Nykrynova M."/>
            <person name="Rychlik I."/>
        </authorList>
    </citation>
    <scope>NUCLEOTIDE SEQUENCE [LARGE SCALE GENOMIC DNA]</scope>
    <source>
        <strain evidence="7">ET341</strain>
    </source>
</reference>
<evidence type="ECO:0000256" key="2">
    <source>
        <dbReference type="ARBA" id="ARBA00023015"/>
    </source>
</evidence>
<dbReference type="RefSeq" id="WP_087244818.1">
    <property type="nucleotide sequence ID" value="NZ_JAUDCK010000034.1"/>
</dbReference>
<evidence type="ECO:0000256" key="1">
    <source>
        <dbReference type="ARBA" id="ARBA00009437"/>
    </source>
</evidence>
<evidence type="ECO:0000256" key="3">
    <source>
        <dbReference type="ARBA" id="ARBA00023125"/>
    </source>
</evidence>
<keyword evidence="3" id="KW-0238">DNA-binding</keyword>
<gene>
    <name evidence="6" type="ORF">QUV98_08870</name>
</gene>
<dbReference type="PANTHER" id="PTHR30346:SF0">
    <property type="entry name" value="HCA OPERON TRANSCRIPTIONAL ACTIVATOR HCAR"/>
    <property type="match status" value="1"/>
</dbReference>